<sequence length="96" mass="10176">MAVEPVGGDAPVHRALVSPTTVPTGDNQKLCGEASAVLNEYGSNLLDPNFGNRKRPLGMMDGGGGNPPTPKKKFVEMNDSKEKVEVASLEWPQGDK</sequence>
<reference evidence="2 3" key="1">
    <citation type="submission" date="2024-04" db="EMBL/GenBank/DDBJ databases">
        <authorList>
            <person name="Fracassetti M."/>
        </authorList>
    </citation>
    <scope>NUCLEOTIDE SEQUENCE [LARGE SCALE GENOMIC DNA]</scope>
</reference>
<dbReference type="Proteomes" id="UP001497516">
    <property type="component" value="Chromosome 9"/>
</dbReference>
<accession>A0AAV2GQV3</accession>
<evidence type="ECO:0000313" key="2">
    <source>
        <dbReference type="EMBL" id="CAL1412642.1"/>
    </source>
</evidence>
<feature type="compositionally biased region" description="Polar residues" evidence="1">
    <location>
        <begin position="18"/>
        <end position="27"/>
    </location>
</feature>
<dbReference type="EMBL" id="OZ034822">
    <property type="protein sequence ID" value="CAL1412642.1"/>
    <property type="molecule type" value="Genomic_DNA"/>
</dbReference>
<organism evidence="2 3">
    <name type="scientific">Linum trigynum</name>
    <dbReference type="NCBI Taxonomy" id="586398"/>
    <lineage>
        <taxon>Eukaryota</taxon>
        <taxon>Viridiplantae</taxon>
        <taxon>Streptophyta</taxon>
        <taxon>Embryophyta</taxon>
        <taxon>Tracheophyta</taxon>
        <taxon>Spermatophyta</taxon>
        <taxon>Magnoliopsida</taxon>
        <taxon>eudicotyledons</taxon>
        <taxon>Gunneridae</taxon>
        <taxon>Pentapetalae</taxon>
        <taxon>rosids</taxon>
        <taxon>fabids</taxon>
        <taxon>Malpighiales</taxon>
        <taxon>Linaceae</taxon>
        <taxon>Linum</taxon>
    </lineage>
</organism>
<evidence type="ECO:0000256" key="1">
    <source>
        <dbReference type="SAM" id="MobiDB-lite"/>
    </source>
</evidence>
<feature type="region of interest" description="Disordered" evidence="1">
    <location>
        <begin position="48"/>
        <end position="71"/>
    </location>
</feature>
<gene>
    <name evidence="2" type="ORF">LTRI10_LOCUS51920</name>
</gene>
<name>A0AAV2GQV3_9ROSI</name>
<protein>
    <submittedName>
        <fullName evidence="2">Uncharacterized protein</fullName>
    </submittedName>
</protein>
<feature type="region of interest" description="Disordered" evidence="1">
    <location>
        <begin position="1"/>
        <end position="27"/>
    </location>
</feature>
<proteinExistence type="predicted"/>
<dbReference type="AlphaFoldDB" id="A0AAV2GQV3"/>
<keyword evidence="3" id="KW-1185">Reference proteome</keyword>
<evidence type="ECO:0000313" key="3">
    <source>
        <dbReference type="Proteomes" id="UP001497516"/>
    </source>
</evidence>